<dbReference type="SUPFAM" id="SSF57667">
    <property type="entry name" value="beta-beta-alpha zinc fingers"/>
    <property type="match status" value="1"/>
</dbReference>
<protein>
    <recommendedName>
        <fullName evidence="3">C2H2-type domain-containing protein</fullName>
    </recommendedName>
</protein>
<dbReference type="AlphaFoldDB" id="A0AAJ0BB25"/>
<dbReference type="Gene3D" id="3.30.160.60">
    <property type="entry name" value="Classic Zinc Finger"/>
    <property type="match status" value="2"/>
</dbReference>
<dbReference type="PANTHER" id="PTHR46179:SF19">
    <property type="entry name" value="C2H2 FINGER DOMAIN TRANSCRIPTION FACTOR (EUROFUNG)-RELATED"/>
    <property type="match status" value="1"/>
</dbReference>
<feature type="compositionally biased region" description="Polar residues" evidence="2">
    <location>
        <begin position="1"/>
        <end position="14"/>
    </location>
</feature>
<keyword evidence="1" id="KW-0862">Zinc</keyword>
<dbReference type="PROSITE" id="PS00028">
    <property type="entry name" value="ZINC_FINGER_C2H2_1"/>
    <property type="match status" value="3"/>
</dbReference>
<feature type="compositionally biased region" description="Basic and acidic residues" evidence="2">
    <location>
        <begin position="473"/>
        <end position="488"/>
    </location>
</feature>
<feature type="compositionally biased region" description="Low complexity" evidence="2">
    <location>
        <begin position="434"/>
        <end position="447"/>
    </location>
</feature>
<name>A0AAJ0BB25_9PEZI</name>
<dbReference type="InterPro" id="IPR036236">
    <property type="entry name" value="Znf_C2H2_sf"/>
</dbReference>
<evidence type="ECO:0000259" key="3">
    <source>
        <dbReference type="PROSITE" id="PS50157"/>
    </source>
</evidence>
<gene>
    <name evidence="4" type="ORF">QBC47DRAFT_220619</name>
</gene>
<dbReference type="InterPro" id="IPR051061">
    <property type="entry name" value="Zinc_finger_trans_reg"/>
</dbReference>
<evidence type="ECO:0000256" key="1">
    <source>
        <dbReference type="PROSITE-ProRule" id="PRU00042"/>
    </source>
</evidence>
<reference evidence="4" key="1">
    <citation type="submission" date="2023-06" db="EMBL/GenBank/DDBJ databases">
        <title>Genome-scale phylogeny and comparative genomics of the fungal order Sordariales.</title>
        <authorList>
            <consortium name="Lawrence Berkeley National Laboratory"/>
            <person name="Hensen N."/>
            <person name="Bonometti L."/>
            <person name="Westerberg I."/>
            <person name="Brannstrom I.O."/>
            <person name="Guillou S."/>
            <person name="Cros-Aarteil S."/>
            <person name="Calhoun S."/>
            <person name="Haridas S."/>
            <person name="Kuo A."/>
            <person name="Mondo S."/>
            <person name="Pangilinan J."/>
            <person name="Riley R."/>
            <person name="Labutti K."/>
            <person name="Andreopoulos B."/>
            <person name="Lipzen A."/>
            <person name="Chen C."/>
            <person name="Yanf M."/>
            <person name="Daum C."/>
            <person name="Ng V."/>
            <person name="Clum A."/>
            <person name="Steindorff A."/>
            <person name="Ohm R."/>
            <person name="Martin F."/>
            <person name="Silar P."/>
            <person name="Natvig D."/>
            <person name="Lalanne C."/>
            <person name="Gautier V."/>
            <person name="Ament-Velasquez S.L."/>
            <person name="Kruys A."/>
            <person name="Hutchinson M.I."/>
            <person name="Powell A.J."/>
            <person name="Barry K."/>
            <person name="Miller A.N."/>
            <person name="Grigoriev I.V."/>
            <person name="Debuchy R."/>
            <person name="Gladieux P."/>
            <person name="Thoren M.H."/>
            <person name="Johannesson H."/>
        </authorList>
    </citation>
    <scope>NUCLEOTIDE SEQUENCE</scope>
    <source>
        <strain evidence="4">PSN4</strain>
    </source>
</reference>
<evidence type="ECO:0000313" key="4">
    <source>
        <dbReference type="EMBL" id="KAK1754555.1"/>
    </source>
</evidence>
<keyword evidence="1" id="KW-0479">Metal-binding</keyword>
<accession>A0AAJ0BB25</accession>
<feature type="domain" description="C2H2-type" evidence="3">
    <location>
        <begin position="640"/>
        <end position="665"/>
    </location>
</feature>
<dbReference type="PANTHER" id="PTHR46179">
    <property type="entry name" value="ZINC FINGER PROTEIN"/>
    <property type="match status" value="1"/>
</dbReference>
<organism evidence="4 5">
    <name type="scientific">Echria macrotheca</name>
    <dbReference type="NCBI Taxonomy" id="438768"/>
    <lineage>
        <taxon>Eukaryota</taxon>
        <taxon>Fungi</taxon>
        <taxon>Dikarya</taxon>
        <taxon>Ascomycota</taxon>
        <taxon>Pezizomycotina</taxon>
        <taxon>Sordariomycetes</taxon>
        <taxon>Sordariomycetidae</taxon>
        <taxon>Sordariales</taxon>
        <taxon>Schizotheciaceae</taxon>
        <taxon>Echria</taxon>
    </lineage>
</organism>
<comment type="caution">
    <text evidence="4">The sequence shown here is derived from an EMBL/GenBank/DDBJ whole genome shotgun (WGS) entry which is preliminary data.</text>
</comment>
<feature type="domain" description="C2H2-type" evidence="3">
    <location>
        <begin position="614"/>
        <end position="641"/>
    </location>
</feature>
<feature type="region of interest" description="Disordered" evidence="2">
    <location>
        <begin position="787"/>
        <end position="823"/>
    </location>
</feature>
<dbReference type="Proteomes" id="UP001239445">
    <property type="component" value="Unassembled WGS sequence"/>
</dbReference>
<feature type="region of interest" description="Disordered" evidence="2">
    <location>
        <begin position="1"/>
        <end position="32"/>
    </location>
</feature>
<keyword evidence="5" id="KW-1185">Reference proteome</keyword>
<dbReference type="GO" id="GO:0006357">
    <property type="term" value="P:regulation of transcription by RNA polymerase II"/>
    <property type="evidence" value="ECO:0007669"/>
    <property type="project" value="TreeGrafter"/>
</dbReference>
<evidence type="ECO:0000256" key="2">
    <source>
        <dbReference type="SAM" id="MobiDB-lite"/>
    </source>
</evidence>
<feature type="region of interest" description="Disordered" evidence="2">
    <location>
        <begin position="300"/>
        <end position="361"/>
    </location>
</feature>
<feature type="region of interest" description="Disordered" evidence="2">
    <location>
        <begin position="398"/>
        <end position="512"/>
    </location>
</feature>
<dbReference type="SMART" id="SM00355">
    <property type="entry name" value="ZnF_C2H2"/>
    <property type="match status" value="6"/>
</dbReference>
<dbReference type="InterPro" id="IPR013087">
    <property type="entry name" value="Znf_C2H2_type"/>
</dbReference>
<dbReference type="PROSITE" id="PS50157">
    <property type="entry name" value="ZINC_FINGER_C2H2_2"/>
    <property type="match status" value="2"/>
</dbReference>
<dbReference type="GO" id="GO:0005634">
    <property type="term" value="C:nucleus"/>
    <property type="evidence" value="ECO:0007669"/>
    <property type="project" value="TreeGrafter"/>
</dbReference>
<evidence type="ECO:0000313" key="5">
    <source>
        <dbReference type="Proteomes" id="UP001239445"/>
    </source>
</evidence>
<dbReference type="EMBL" id="MU839835">
    <property type="protein sequence ID" value="KAK1754555.1"/>
    <property type="molecule type" value="Genomic_DNA"/>
</dbReference>
<keyword evidence="1" id="KW-0863">Zinc-finger</keyword>
<sequence>MQYSQSEQDTSANMSGHPVPNDMLPESSDSFGMDSMTRQTQMNAFASYASLGGALNQYPSGFSFRALPMNGQGQQVLSQDPGRAPLEHFLIHDDQPWSSLRVNGVARSVGSKARQSNGYPIGIDMSAFTGFRSPAVLSEADDSGYYGSSASIARQSVVDASVYSGDPDCGTETQSFIGPMSDLHLQTHPSQSPGTAGKSRHGAGSEAGLICPVCHERVKTKAELNKHDLRHRKPFMCQVAGCARKEGFGTTNDRDRHMKSVHNLKGIKYRCHEGTCKGGTKLWPRADNFVAHLKRKHQITLGPTPDLSPYEQKPADDEDVPELAPSEVQKPRMTSHMSPSTWMDMDQPQDHSDLPSGEINLEPLRDCSQSAVAENLSMRNSSDSSRLRLDMDPMLSANRESRSNEDIILSAPTNGPLYPHETYKPDVVSPAELGSPPDSGSLPGSQGVVSAREYISVSPDRDAGQAQLVRPGTMDRTEFPADTDRDASEDGYFSDGASQAEDADEDNTAGDAFQDHQDSRATLESVSSAAFNATRPLVSGGKPATSELPSIKSLIRADLDETEASAFLESLEEHGILDKIISRFGYQKAKEEDQKTGEAQTDPAAPAGKVSKDVLCNECGKSFKRHCELKKHQKRHDKPYACTHTDCDKRFGSKNDWKRHENSQHIQLEFWRCNEKGKGGVESKPCGKTSHRRENFKHHLEKEHGITDPQTLERRCIDYRNGRNHESRFWCGFCQQTIEFTKRGSLVWSERFDHIDAHFTGKDGPRRDIREWKSIESEPLEIFQTIVPDARSPDSSDGDFFSTEEEGDAGTRKRRAENDDAATTKRRRLAQNYKSIQGLLLWECCTCESVYTRAVTTRCMNASCAHVCCESCQLALPDDMITKRPVD</sequence>
<proteinExistence type="predicted"/>
<dbReference type="GO" id="GO:0008270">
    <property type="term" value="F:zinc ion binding"/>
    <property type="evidence" value="ECO:0007669"/>
    <property type="project" value="UniProtKB-KW"/>
</dbReference>